<sequence length="267" mass="29986">MKTTRSYIFFITFILTIFHNASFAEGTQEEFGTWGFAAFSGSARLFGKALGLDDETSNKFHWSIMGMTRNRDDSFLSDPNAGASMNPRQELFWSSLGYSITPNASFWFGYSQYWDLNPNGTHDSVSRPYQDFLFTTNIGGGFTFTSRSRLEELFTVSGFDATGDTLGDIGIRFRQLFGISHAIPGTKNISIYLSDELWEYLNSWGVNGDRNLAGFNQNHLALGFNFRVNSNASVTLGYLGNYIHNTAPSSPDLLIHNVQLGFQYNFN</sequence>
<keyword evidence="3" id="KW-1185">Reference proteome</keyword>
<evidence type="ECO:0000313" key="3">
    <source>
        <dbReference type="Proteomes" id="UP000516072"/>
    </source>
</evidence>
<accession>A0A7G1Q989</accession>
<organism evidence="2 3">
    <name type="scientific">Candidatus Nitrosacidococcus tergens</name>
    <dbReference type="NCBI Taxonomy" id="553981"/>
    <lineage>
        <taxon>Bacteria</taxon>
        <taxon>Pseudomonadati</taxon>
        <taxon>Pseudomonadota</taxon>
        <taxon>Gammaproteobacteria</taxon>
        <taxon>Chromatiales</taxon>
        <taxon>Chromatiaceae</taxon>
        <taxon>Candidatus Nitrosacidococcus</taxon>
    </lineage>
</organism>
<protein>
    <recommendedName>
        <fullName evidence="4">Outer membrane protein beta-barrel domain-containing protein</fullName>
    </recommendedName>
</protein>
<feature type="chain" id="PRO_5028878953" description="Outer membrane protein beta-barrel domain-containing protein" evidence="1">
    <location>
        <begin position="25"/>
        <end position="267"/>
    </location>
</feature>
<dbReference type="KEGG" id="ntg:NSCAC_0777"/>
<proteinExistence type="predicted"/>
<feature type="signal peptide" evidence="1">
    <location>
        <begin position="1"/>
        <end position="24"/>
    </location>
</feature>
<dbReference type="Pfam" id="PF10677">
    <property type="entry name" value="DUF2490"/>
    <property type="match status" value="1"/>
</dbReference>
<dbReference type="InterPro" id="IPR019619">
    <property type="entry name" value="DUF2490"/>
</dbReference>
<dbReference type="RefSeq" id="WP_197745084.1">
    <property type="nucleotide sequence ID" value="NZ_LR778175.1"/>
</dbReference>
<name>A0A7G1Q989_9GAMM</name>
<evidence type="ECO:0000256" key="1">
    <source>
        <dbReference type="SAM" id="SignalP"/>
    </source>
</evidence>
<dbReference type="Proteomes" id="UP000516072">
    <property type="component" value="Chromosome"/>
</dbReference>
<dbReference type="EMBL" id="LR778175">
    <property type="protein sequence ID" value="CAB1275659.1"/>
    <property type="molecule type" value="Genomic_DNA"/>
</dbReference>
<gene>
    <name evidence="2" type="ORF">NSCAC_0777</name>
</gene>
<keyword evidence="1" id="KW-0732">Signal</keyword>
<evidence type="ECO:0008006" key="4">
    <source>
        <dbReference type="Google" id="ProtNLM"/>
    </source>
</evidence>
<dbReference type="AlphaFoldDB" id="A0A7G1Q989"/>
<reference evidence="2 3" key="1">
    <citation type="submission" date="2020-03" db="EMBL/GenBank/DDBJ databases">
        <authorList>
            <person name="Picone N."/>
        </authorList>
    </citation>
    <scope>NUCLEOTIDE SEQUENCE [LARGE SCALE GENOMIC DNA]</scope>
    <source>
        <strain evidence="2">NSCAC1</strain>
    </source>
</reference>
<evidence type="ECO:0000313" key="2">
    <source>
        <dbReference type="EMBL" id="CAB1275659.1"/>
    </source>
</evidence>